<dbReference type="EMBL" id="CP069450">
    <property type="protein sequence ID" value="QRO48859.1"/>
    <property type="molecule type" value="Genomic_DNA"/>
</dbReference>
<proteinExistence type="predicted"/>
<dbReference type="GeneID" id="93098517"/>
<dbReference type="Pfam" id="PF14055">
    <property type="entry name" value="NVEALA"/>
    <property type="match status" value="1"/>
</dbReference>
<evidence type="ECO:0000313" key="2">
    <source>
        <dbReference type="Proteomes" id="UP000654720"/>
    </source>
</evidence>
<accession>A0ABX7H1H9</accession>
<sequence>MKKILGIVAILGIAIIIAIHVNFSSRINFSNILLQNIEALAEGEGTSTSGSMTEAEYARLGCKPTIRTTDRCKANNGLFYRFAIRI</sequence>
<dbReference type="InterPro" id="IPR025905">
    <property type="entry name" value="NVEALA"/>
</dbReference>
<reference evidence="1 2" key="1">
    <citation type="submission" date="2021-02" db="EMBL/GenBank/DDBJ databases">
        <title>FDA dAtabase for Regulatory Grade micrObial Sequences (FDA-ARGOS): Supporting development and validation of Infectious Disease Dx tests.</title>
        <authorList>
            <person name="Carlson P."/>
            <person name="Fischbach M."/>
            <person name="Hastie J."/>
            <person name="Bilen M."/>
            <person name="Cheng A."/>
            <person name="Tallon L."/>
            <person name="Sadzewicz L."/>
            <person name="Zhao X."/>
            <person name="Boylan J."/>
            <person name="Ott S."/>
            <person name="Bowen H."/>
            <person name="Vavikolanu K."/>
            <person name="Mehta A."/>
            <person name="Aluvathingal J."/>
            <person name="Nadendla S."/>
            <person name="Yan Y."/>
            <person name="Sichtig H."/>
        </authorList>
    </citation>
    <scope>NUCLEOTIDE SEQUENCE [LARGE SCALE GENOMIC DNA]</scope>
    <source>
        <strain evidence="1 2">FDAARGOS_1229</strain>
    </source>
</reference>
<evidence type="ECO:0008006" key="3">
    <source>
        <dbReference type="Google" id="ProtNLM"/>
    </source>
</evidence>
<dbReference type="Proteomes" id="UP000654720">
    <property type="component" value="Chromosome"/>
</dbReference>
<organism evidence="1 2">
    <name type="scientific">Butyricimonas virosa</name>
    <dbReference type="NCBI Taxonomy" id="544645"/>
    <lineage>
        <taxon>Bacteria</taxon>
        <taxon>Pseudomonadati</taxon>
        <taxon>Bacteroidota</taxon>
        <taxon>Bacteroidia</taxon>
        <taxon>Bacteroidales</taxon>
        <taxon>Odoribacteraceae</taxon>
        <taxon>Butyricimonas</taxon>
    </lineage>
</organism>
<evidence type="ECO:0000313" key="1">
    <source>
        <dbReference type="EMBL" id="QRO48859.1"/>
    </source>
</evidence>
<gene>
    <name evidence="1" type="ORF">I6J59_13040</name>
</gene>
<dbReference type="RefSeq" id="WP_027202608.1">
    <property type="nucleotide sequence ID" value="NZ_CAJKXH010000030.1"/>
</dbReference>
<name>A0ABX7H1H9_9BACT</name>
<keyword evidence="2" id="KW-1185">Reference proteome</keyword>
<protein>
    <recommendedName>
        <fullName evidence="3">NVEALA protein</fullName>
    </recommendedName>
</protein>